<dbReference type="PANTHER" id="PTHR43792">
    <property type="entry name" value="GNAT FAMILY, PUTATIVE (AFU_ORTHOLOGUE AFUA_3G00765)-RELATED-RELATED"/>
    <property type="match status" value="1"/>
</dbReference>
<dbReference type="Pfam" id="PF13302">
    <property type="entry name" value="Acetyltransf_3"/>
    <property type="match status" value="1"/>
</dbReference>
<keyword evidence="1" id="KW-0808">Transferase</keyword>
<dbReference type="PROSITE" id="PS51186">
    <property type="entry name" value="GNAT"/>
    <property type="match status" value="1"/>
</dbReference>
<organism evidence="5 6">
    <name type="scientific">Meristemomyces frigidus</name>
    <dbReference type="NCBI Taxonomy" id="1508187"/>
    <lineage>
        <taxon>Eukaryota</taxon>
        <taxon>Fungi</taxon>
        <taxon>Dikarya</taxon>
        <taxon>Ascomycota</taxon>
        <taxon>Pezizomycotina</taxon>
        <taxon>Dothideomycetes</taxon>
        <taxon>Dothideomycetidae</taxon>
        <taxon>Mycosphaerellales</taxon>
        <taxon>Teratosphaeriaceae</taxon>
        <taxon>Meristemomyces</taxon>
    </lineage>
</organism>
<dbReference type="Gene3D" id="3.40.630.30">
    <property type="match status" value="1"/>
</dbReference>
<dbReference type="Proteomes" id="UP001310890">
    <property type="component" value="Unassembled WGS sequence"/>
</dbReference>
<dbReference type="CDD" id="cd04301">
    <property type="entry name" value="NAT_SF"/>
    <property type="match status" value="1"/>
</dbReference>
<accession>A0AAN7TQ38</accession>
<dbReference type="InterPro" id="IPR016181">
    <property type="entry name" value="Acyl_CoA_acyltransferase"/>
</dbReference>
<dbReference type="AlphaFoldDB" id="A0AAN7TQ38"/>
<evidence type="ECO:0000259" key="4">
    <source>
        <dbReference type="PROSITE" id="PS51186"/>
    </source>
</evidence>
<dbReference type="InterPro" id="IPR000182">
    <property type="entry name" value="GNAT_dom"/>
</dbReference>
<comment type="similarity">
    <text evidence="3">Belongs to the acetyltransferase family. RimJ subfamily.</text>
</comment>
<evidence type="ECO:0000256" key="1">
    <source>
        <dbReference type="ARBA" id="ARBA00022679"/>
    </source>
</evidence>
<dbReference type="GO" id="GO:0016747">
    <property type="term" value="F:acyltransferase activity, transferring groups other than amino-acyl groups"/>
    <property type="evidence" value="ECO:0007669"/>
    <property type="project" value="InterPro"/>
</dbReference>
<dbReference type="EMBL" id="JAVRRL010000003">
    <property type="protein sequence ID" value="KAK5118004.1"/>
    <property type="molecule type" value="Genomic_DNA"/>
</dbReference>
<evidence type="ECO:0000313" key="6">
    <source>
        <dbReference type="Proteomes" id="UP001310890"/>
    </source>
</evidence>
<keyword evidence="2" id="KW-0012">Acyltransferase</keyword>
<reference evidence="5" key="1">
    <citation type="submission" date="2023-08" db="EMBL/GenBank/DDBJ databases">
        <title>Black Yeasts Isolated from many extreme environments.</title>
        <authorList>
            <person name="Coleine C."/>
            <person name="Stajich J.E."/>
            <person name="Selbmann L."/>
        </authorList>
    </citation>
    <scope>NUCLEOTIDE SEQUENCE</scope>
    <source>
        <strain evidence="5">CCFEE 5401</strain>
    </source>
</reference>
<name>A0AAN7TQ38_9PEZI</name>
<evidence type="ECO:0000256" key="2">
    <source>
        <dbReference type="ARBA" id="ARBA00023315"/>
    </source>
</evidence>
<dbReference type="InterPro" id="IPR051531">
    <property type="entry name" value="N-acetyltransferase"/>
</dbReference>
<feature type="domain" description="N-acetyltransferase" evidence="4">
    <location>
        <begin position="10"/>
        <end position="196"/>
    </location>
</feature>
<gene>
    <name evidence="5" type="ORF">LTR62_004048</name>
</gene>
<evidence type="ECO:0000313" key="5">
    <source>
        <dbReference type="EMBL" id="KAK5118004.1"/>
    </source>
</evidence>
<evidence type="ECO:0000256" key="3">
    <source>
        <dbReference type="ARBA" id="ARBA00038502"/>
    </source>
</evidence>
<dbReference type="PANTHER" id="PTHR43792:SF8">
    <property type="entry name" value="[RIBOSOMAL PROTEIN US5]-ALANINE N-ACETYLTRANSFERASE"/>
    <property type="match status" value="1"/>
</dbReference>
<sequence>MTHPFQSARLTYRAVEPEGDSALFLSIFHDPFGFHNANISLPKPQNKASAQAYLKQVAESKLVGVVMCLSAENSQETSSHDDSTEGQSKENNLSRLTPIGAIHLSALEPKHAHHRHTEIGIDILPRYQNQGYGSEAIRWITDFAFSQCGMHRVLLRSLEWSPGARRLYERLGFQFEGREREAFWSGGRWWDGFSFGMLEGEWRVLQEAGNDAGSGKV</sequence>
<proteinExistence type="inferred from homology"/>
<dbReference type="SUPFAM" id="SSF55729">
    <property type="entry name" value="Acyl-CoA N-acyltransferases (Nat)"/>
    <property type="match status" value="1"/>
</dbReference>
<comment type="caution">
    <text evidence="5">The sequence shown here is derived from an EMBL/GenBank/DDBJ whole genome shotgun (WGS) entry which is preliminary data.</text>
</comment>
<protein>
    <recommendedName>
        <fullName evidence="4">N-acetyltransferase domain-containing protein</fullName>
    </recommendedName>
</protein>